<accession>A0A3M7PC18</accession>
<keyword evidence="3" id="KW-1185">Reference proteome</keyword>
<sequence length="159" mass="18492">MLSCSIFVQFEYCHNLVLIKNKHNLFFFKNVSKLPFKNLLSSTIDFLKEFIIPFDAWICGNCSPNLCLTSALNSSELYSSLSNLKNNLIRQITVSNNWLYFFKIDFDKKSIKYNTEFLITLLDTNNLPNLTLSGVPKLYITSTLLAFILFFYYKICFLA</sequence>
<proteinExistence type="predicted"/>
<evidence type="ECO:0000313" key="2">
    <source>
        <dbReference type="EMBL" id="RMZ96264.1"/>
    </source>
</evidence>
<reference evidence="2 3" key="1">
    <citation type="journal article" date="2018" name="Sci. Rep.">
        <title>Genomic signatures of local adaptation to the degree of environmental predictability in rotifers.</title>
        <authorList>
            <person name="Franch-Gras L."/>
            <person name="Hahn C."/>
            <person name="Garcia-Roger E.M."/>
            <person name="Carmona M.J."/>
            <person name="Serra M."/>
            <person name="Gomez A."/>
        </authorList>
    </citation>
    <scope>NUCLEOTIDE SEQUENCE [LARGE SCALE GENOMIC DNA]</scope>
    <source>
        <strain evidence="2">HYR1</strain>
    </source>
</reference>
<evidence type="ECO:0000256" key="1">
    <source>
        <dbReference type="SAM" id="Phobius"/>
    </source>
</evidence>
<gene>
    <name evidence="2" type="ORF">BpHYR1_004590</name>
</gene>
<dbReference type="AlphaFoldDB" id="A0A3M7PC18"/>
<feature type="transmembrane region" description="Helical" evidence="1">
    <location>
        <begin position="138"/>
        <end position="157"/>
    </location>
</feature>
<dbReference type="EMBL" id="REGN01012291">
    <property type="protein sequence ID" value="RMZ96264.1"/>
    <property type="molecule type" value="Genomic_DNA"/>
</dbReference>
<organism evidence="2 3">
    <name type="scientific">Brachionus plicatilis</name>
    <name type="common">Marine rotifer</name>
    <name type="synonym">Brachionus muelleri</name>
    <dbReference type="NCBI Taxonomy" id="10195"/>
    <lineage>
        <taxon>Eukaryota</taxon>
        <taxon>Metazoa</taxon>
        <taxon>Spiralia</taxon>
        <taxon>Gnathifera</taxon>
        <taxon>Rotifera</taxon>
        <taxon>Eurotatoria</taxon>
        <taxon>Monogononta</taxon>
        <taxon>Pseudotrocha</taxon>
        <taxon>Ploima</taxon>
        <taxon>Brachionidae</taxon>
        <taxon>Brachionus</taxon>
    </lineage>
</organism>
<comment type="caution">
    <text evidence="2">The sequence shown here is derived from an EMBL/GenBank/DDBJ whole genome shotgun (WGS) entry which is preliminary data.</text>
</comment>
<dbReference type="Proteomes" id="UP000276133">
    <property type="component" value="Unassembled WGS sequence"/>
</dbReference>
<protein>
    <submittedName>
        <fullName evidence="2">Uncharacterized protein</fullName>
    </submittedName>
</protein>
<keyword evidence="1" id="KW-0472">Membrane</keyword>
<name>A0A3M7PC18_BRAPC</name>
<evidence type="ECO:0000313" key="3">
    <source>
        <dbReference type="Proteomes" id="UP000276133"/>
    </source>
</evidence>
<keyword evidence="1" id="KW-0812">Transmembrane</keyword>
<keyword evidence="1" id="KW-1133">Transmembrane helix</keyword>